<feature type="compositionally biased region" description="Basic and acidic residues" evidence="1">
    <location>
        <begin position="79"/>
        <end position="102"/>
    </location>
</feature>
<accession>A0AAD0XHA6</accession>
<protein>
    <submittedName>
        <fullName evidence="2">Uncharacterized protein</fullName>
    </submittedName>
</protein>
<proteinExistence type="predicted"/>
<dbReference type="RefSeq" id="WP_058895514.1">
    <property type="nucleotide sequence ID" value="NZ_CP024996.1"/>
</dbReference>
<feature type="compositionally biased region" description="Polar residues" evidence="1">
    <location>
        <begin position="108"/>
        <end position="118"/>
    </location>
</feature>
<feature type="region of interest" description="Disordered" evidence="1">
    <location>
        <begin position="22"/>
        <end position="118"/>
    </location>
</feature>
<evidence type="ECO:0000313" key="3">
    <source>
        <dbReference type="Proteomes" id="UP000269199"/>
    </source>
</evidence>
<dbReference type="EMBL" id="CP024996">
    <property type="protein sequence ID" value="AYR24589.1"/>
    <property type="molecule type" value="Genomic_DNA"/>
</dbReference>
<reference evidence="2 3" key="1">
    <citation type="submission" date="2017-11" db="EMBL/GenBank/DDBJ databases">
        <title>Complete genome sequence of Herbaspirillum rubrisubalbicans DSM 11543.</title>
        <authorList>
            <person name="Chen M."/>
            <person name="An Q."/>
        </authorList>
    </citation>
    <scope>NUCLEOTIDE SEQUENCE [LARGE SCALE GENOMIC DNA]</scope>
    <source>
        <strain evidence="2 3">DSM 11543</strain>
    </source>
</reference>
<name>A0AAD0XHA6_9BURK</name>
<evidence type="ECO:0000256" key="1">
    <source>
        <dbReference type="SAM" id="MobiDB-lite"/>
    </source>
</evidence>
<dbReference type="Proteomes" id="UP000269199">
    <property type="component" value="Chromosome"/>
</dbReference>
<gene>
    <name evidence="2" type="ORF">RC54_12495</name>
</gene>
<dbReference type="AlphaFoldDB" id="A0AAD0XHA6"/>
<sequence>MTVKLVLGLRNNQHRVDLIKTDESPRPVLGTASPSTDEMARREHVTQHWRGHAASPRAPRLPTIDEPLDQRTQTTLYYRVDEKVRQRLDGRRPTATASRREEGDPEQVSLQSPDLGTL</sequence>
<organism evidence="2 3">
    <name type="scientific">Herbaspirillum rubrisubalbicans</name>
    <dbReference type="NCBI Taxonomy" id="80842"/>
    <lineage>
        <taxon>Bacteria</taxon>
        <taxon>Pseudomonadati</taxon>
        <taxon>Pseudomonadota</taxon>
        <taxon>Betaproteobacteria</taxon>
        <taxon>Burkholderiales</taxon>
        <taxon>Oxalobacteraceae</taxon>
        <taxon>Herbaspirillum</taxon>
    </lineage>
</organism>
<evidence type="ECO:0000313" key="2">
    <source>
        <dbReference type="EMBL" id="AYR24589.1"/>
    </source>
</evidence>